<proteinExistence type="predicted"/>
<dbReference type="AlphaFoldDB" id="A0A2U2HFP6"/>
<gene>
    <name evidence="1" type="ORF">C7C56_021415</name>
</gene>
<sequence>MPTEHKTGPIATKFIKRFHKSHRQKTAGPATWWPSQAERDALAADTASRARGEPGMAAFDLYNNVQNWALGAMEAMQDLPELAALMARAEAEQDAYMPGYPPMSPITHTYFWPWMLYDMSVNANGETFAGILLSLGREFNLAPAFLDTLASLSDSRLGLHVWEERHGDRVVLREMVSGIRRDCRAGSGYLGAPGEFWLARVLMPPMHATEPALVFNTPYVISHADLAQWQAYLRRTLPSTKIDDEQDAYARLMKHGLTQNHWAEYVFESYSGHTDNAIFIVGLPDVDESRPHSKVNRHR</sequence>
<evidence type="ECO:0000313" key="2">
    <source>
        <dbReference type="Proteomes" id="UP000241421"/>
    </source>
</evidence>
<dbReference type="Proteomes" id="UP000241421">
    <property type="component" value="Unassembled WGS sequence"/>
</dbReference>
<name>A0A2U2HFP6_9BURK</name>
<organism evidence="1 2">
    <name type="scientific">Massilia glaciei</name>
    <dbReference type="NCBI Taxonomy" id="1524097"/>
    <lineage>
        <taxon>Bacteria</taxon>
        <taxon>Pseudomonadati</taxon>
        <taxon>Pseudomonadota</taxon>
        <taxon>Betaproteobacteria</taxon>
        <taxon>Burkholderiales</taxon>
        <taxon>Oxalobacteraceae</taxon>
        <taxon>Telluria group</taxon>
        <taxon>Massilia</taxon>
    </lineage>
</organism>
<dbReference type="EMBL" id="PXWF02000284">
    <property type="protein sequence ID" value="PWF43161.1"/>
    <property type="molecule type" value="Genomic_DNA"/>
</dbReference>
<keyword evidence="2" id="KW-1185">Reference proteome</keyword>
<comment type="caution">
    <text evidence="1">The sequence shown here is derived from an EMBL/GenBank/DDBJ whole genome shotgun (WGS) entry which is preliminary data.</text>
</comment>
<evidence type="ECO:0000313" key="1">
    <source>
        <dbReference type="EMBL" id="PWF43161.1"/>
    </source>
</evidence>
<dbReference type="OrthoDB" id="7069097at2"/>
<protein>
    <submittedName>
        <fullName evidence="1">Uncharacterized protein</fullName>
    </submittedName>
</protein>
<accession>A0A2U2HFP6</accession>
<reference evidence="1 2" key="1">
    <citation type="submission" date="2018-04" db="EMBL/GenBank/DDBJ databases">
        <title>Massilia violaceinigra sp. nov., a novel purple-pigmented bacterium isolated from Tianshan glacier, Xinjiang, China.</title>
        <authorList>
            <person name="Wang H."/>
        </authorList>
    </citation>
    <scope>NUCLEOTIDE SEQUENCE [LARGE SCALE GENOMIC DNA]</scope>
    <source>
        <strain evidence="1 2">B448-2</strain>
    </source>
</reference>
<dbReference type="RefSeq" id="WP_106759383.1">
    <property type="nucleotide sequence ID" value="NZ_PXWF02000284.1"/>
</dbReference>